<dbReference type="AlphaFoldDB" id="A0A3M7LW40"/>
<dbReference type="EMBL" id="KE747806">
    <property type="protein sequence ID" value="RMZ66352.1"/>
    <property type="molecule type" value="Genomic_DNA"/>
</dbReference>
<evidence type="ECO:0000313" key="1">
    <source>
        <dbReference type="EMBL" id="RMZ66352.1"/>
    </source>
</evidence>
<gene>
    <name evidence="1" type="ORF">GMOD_00005490</name>
</gene>
<protein>
    <submittedName>
        <fullName evidence="1">Uncharacterized protein</fullName>
    </submittedName>
</protein>
<name>A0A3M7LW40_9PLEO</name>
<evidence type="ECO:0000313" key="2">
    <source>
        <dbReference type="Proteomes" id="UP000265663"/>
    </source>
</evidence>
<sequence length="72" mass="7873">MPAPVEVQAATLEKFIEGWKGWTPEGFLASFADNCTQITLPFRNGDGKPKTKAELVGLFPILMSTLSNFKVS</sequence>
<proteinExistence type="predicted"/>
<keyword evidence="2" id="KW-1185">Reference proteome</keyword>
<dbReference type="OrthoDB" id="3758478at2759"/>
<dbReference type="Proteomes" id="UP000265663">
    <property type="component" value="Unassembled WGS sequence"/>
</dbReference>
<accession>A0A3M7LW40</accession>
<organism evidence="1 2">
    <name type="scientific">Pyrenophora seminiperda CCB06</name>
    <dbReference type="NCBI Taxonomy" id="1302712"/>
    <lineage>
        <taxon>Eukaryota</taxon>
        <taxon>Fungi</taxon>
        <taxon>Dikarya</taxon>
        <taxon>Ascomycota</taxon>
        <taxon>Pezizomycotina</taxon>
        <taxon>Dothideomycetes</taxon>
        <taxon>Pleosporomycetidae</taxon>
        <taxon>Pleosporales</taxon>
        <taxon>Pleosporineae</taxon>
        <taxon>Pleosporaceae</taxon>
        <taxon>Pyrenophora</taxon>
    </lineage>
</organism>
<reference evidence="1 2" key="1">
    <citation type="journal article" date="2014" name="PLoS ONE">
        <title>De novo Genome Assembly of the Fungal Plant Pathogen Pyrenophora semeniperda.</title>
        <authorList>
            <person name="Soliai M.M."/>
            <person name="Meyer S.E."/>
            <person name="Udall J.A."/>
            <person name="Elzinga D.E."/>
            <person name="Hermansen R.A."/>
            <person name="Bodily P.M."/>
            <person name="Hart A.A."/>
            <person name="Coleman C.E."/>
        </authorList>
    </citation>
    <scope>NUCLEOTIDE SEQUENCE [LARGE SCALE GENOMIC DNA]</scope>
    <source>
        <strain evidence="1 2">CCB06</strain>
        <tissue evidence="1">Mycelium</tissue>
    </source>
</reference>